<accession>A0AAN9IS09</accession>
<feature type="compositionally biased region" description="Acidic residues" evidence="1">
    <location>
        <begin position="1"/>
        <end position="16"/>
    </location>
</feature>
<evidence type="ECO:0000313" key="3">
    <source>
        <dbReference type="Proteomes" id="UP001359559"/>
    </source>
</evidence>
<protein>
    <submittedName>
        <fullName evidence="2">Uncharacterized protein</fullName>
    </submittedName>
</protein>
<feature type="region of interest" description="Disordered" evidence="1">
    <location>
        <begin position="1"/>
        <end position="30"/>
    </location>
</feature>
<evidence type="ECO:0000313" key="2">
    <source>
        <dbReference type="EMBL" id="KAK7285207.1"/>
    </source>
</evidence>
<dbReference type="EMBL" id="JAYKXN010000005">
    <property type="protein sequence ID" value="KAK7285207.1"/>
    <property type="molecule type" value="Genomic_DNA"/>
</dbReference>
<organism evidence="2 3">
    <name type="scientific">Clitoria ternatea</name>
    <name type="common">Butterfly pea</name>
    <dbReference type="NCBI Taxonomy" id="43366"/>
    <lineage>
        <taxon>Eukaryota</taxon>
        <taxon>Viridiplantae</taxon>
        <taxon>Streptophyta</taxon>
        <taxon>Embryophyta</taxon>
        <taxon>Tracheophyta</taxon>
        <taxon>Spermatophyta</taxon>
        <taxon>Magnoliopsida</taxon>
        <taxon>eudicotyledons</taxon>
        <taxon>Gunneridae</taxon>
        <taxon>Pentapetalae</taxon>
        <taxon>rosids</taxon>
        <taxon>fabids</taxon>
        <taxon>Fabales</taxon>
        <taxon>Fabaceae</taxon>
        <taxon>Papilionoideae</taxon>
        <taxon>50 kb inversion clade</taxon>
        <taxon>NPAAA clade</taxon>
        <taxon>indigoferoid/millettioid clade</taxon>
        <taxon>Phaseoleae</taxon>
        <taxon>Clitoria</taxon>
    </lineage>
</organism>
<proteinExistence type="predicted"/>
<sequence length="94" mass="10426">MGSGDDDDDPEEDPLEDLGQAPIDVVMSDPTDLPPLPVHLPLAEFLNMITSSIPTPTLAVKPMSVYVLEMEMVDPTIRVACRQTQMDIFSERRQ</sequence>
<keyword evidence="3" id="KW-1185">Reference proteome</keyword>
<name>A0AAN9IS09_CLITE</name>
<evidence type="ECO:0000256" key="1">
    <source>
        <dbReference type="SAM" id="MobiDB-lite"/>
    </source>
</evidence>
<reference evidence="2 3" key="1">
    <citation type="submission" date="2024-01" db="EMBL/GenBank/DDBJ databases">
        <title>The genomes of 5 underutilized Papilionoideae crops provide insights into root nodulation and disease resistance.</title>
        <authorList>
            <person name="Yuan L."/>
        </authorList>
    </citation>
    <scope>NUCLEOTIDE SEQUENCE [LARGE SCALE GENOMIC DNA]</scope>
    <source>
        <strain evidence="2">LY-2023</strain>
        <tissue evidence="2">Leaf</tissue>
    </source>
</reference>
<gene>
    <name evidence="2" type="ORF">RJT34_19969</name>
</gene>
<dbReference type="AlphaFoldDB" id="A0AAN9IS09"/>
<comment type="caution">
    <text evidence="2">The sequence shown here is derived from an EMBL/GenBank/DDBJ whole genome shotgun (WGS) entry which is preliminary data.</text>
</comment>
<dbReference type="Proteomes" id="UP001359559">
    <property type="component" value="Unassembled WGS sequence"/>
</dbReference>